<protein>
    <submittedName>
        <fullName evidence="1">Uncharacterized protein</fullName>
    </submittedName>
</protein>
<gene>
    <name evidence="1" type="ORF">NSPZN2_70077</name>
</gene>
<comment type="caution">
    <text evidence="1">The sequence shown here is derived from an EMBL/GenBank/DDBJ whole genome shotgun (WGS) entry which is preliminary data.</text>
</comment>
<name>A0ABN7MDD4_9BACT</name>
<evidence type="ECO:0000313" key="2">
    <source>
        <dbReference type="Proteomes" id="UP000675880"/>
    </source>
</evidence>
<evidence type="ECO:0000313" key="1">
    <source>
        <dbReference type="EMBL" id="CAE6795646.1"/>
    </source>
</evidence>
<reference evidence="1 2" key="1">
    <citation type="submission" date="2021-02" db="EMBL/GenBank/DDBJ databases">
        <authorList>
            <person name="Han P."/>
        </authorList>
    </citation>
    <scope>NUCLEOTIDE SEQUENCE [LARGE SCALE GENOMIC DNA]</scope>
    <source>
        <strain evidence="1">Candidatus Nitrospira sp. ZN2</strain>
    </source>
</reference>
<accession>A0ABN7MDD4</accession>
<dbReference type="EMBL" id="CAJNBJ010000020">
    <property type="protein sequence ID" value="CAE6795646.1"/>
    <property type="molecule type" value="Genomic_DNA"/>
</dbReference>
<sequence>MHLEHLCRIALEDPHLVETALLRDPFTSQFLKDCLAHLHQGDPKQLARESHLFAQLAKGTLRLDPPS</sequence>
<proteinExistence type="predicted"/>
<keyword evidence="2" id="KW-1185">Reference proteome</keyword>
<organism evidence="1 2">
    <name type="scientific">Nitrospira defluvii</name>
    <dbReference type="NCBI Taxonomy" id="330214"/>
    <lineage>
        <taxon>Bacteria</taxon>
        <taxon>Pseudomonadati</taxon>
        <taxon>Nitrospirota</taxon>
        <taxon>Nitrospiria</taxon>
        <taxon>Nitrospirales</taxon>
        <taxon>Nitrospiraceae</taxon>
        <taxon>Nitrospira</taxon>
    </lineage>
</organism>
<dbReference type="Proteomes" id="UP000675880">
    <property type="component" value="Unassembled WGS sequence"/>
</dbReference>